<dbReference type="InterPro" id="IPR035979">
    <property type="entry name" value="RBD_domain_sf"/>
</dbReference>
<dbReference type="PANTHER" id="PTHR48024">
    <property type="entry name" value="GEO13361P1-RELATED"/>
    <property type="match status" value="1"/>
</dbReference>
<feature type="compositionally biased region" description="Low complexity" evidence="3">
    <location>
        <begin position="131"/>
        <end position="141"/>
    </location>
</feature>
<feature type="region of interest" description="Disordered" evidence="3">
    <location>
        <begin position="369"/>
        <end position="413"/>
    </location>
</feature>
<feature type="compositionally biased region" description="Low complexity" evidence="3">
    <location>
        <begin position="397"/>
        <end position="408"/>
    </location>
</feature>
<feature type="compositionally biased region" description="Polar residues" evidence="3">
    <location>
        <begin position="379"/>
        <end position="396"/>
    </location>
</feature>
<dbReference type="PROSITE" id="PS50102">
    <property type="entry name" value="RRM"/>
    <property type="match status" value="2"/>
</dbReference>
<dbReference type="AlphaFoldDB" id="A0A1D3D5X7"/>
<feature type="compositionally biased region" description="Low complexity" evidence="3">
    <location>
        <begin position="1"/>
        <end position="21"/>
    </location>
</feature>
<keyword evidence="6" id="KW-1185">Reference proteome</keyword>
<dbReference type="InterPro" id="IPR000504">
    <property type="entry name" value="RRM_dom"/>
</dbReference>
<accession>A0A1D3D5X7</accession>
<feature type="region of interest" description="Disordered" evidence="3">
    <location>
        <begin position="431"/>
        <end position="456"/>
    </location>
</feature>
<dbReference type="SUPFAM" id="SSF54928">
    <property type="entry name" value="RNA-binding domain, RBD"/>
    <property type="match status" value="2"/>
</dbReference>
<reference evidence="5 6" key="1">
    <citation type="journal article" date="2016" name="BMC Genomics">
        <title>Comparative genomics reveals Cyclospora cayetanensis possesses coccidia-like metabolism and invasion components but unique surface antigens.</title>
        <authorList>
            <person name="Liu S."/>
            <person name="Wang L."/>
            <person name="Zheng H."/>
            <person name="Xu Z."/>
            <person name="Roellig D.M."/>
            <person name="Li N."/>
            <person name="Frace M.A."/>
            <person name="Tang K."/>
            <person name="Arrowood M.J."/>
            <person name="Moss D.M."/>
            <person name="Zhang L."/>
            <person name="Feng Y."/>
            <person name="Xiao L."/>
        </authorList>
    </citation>
    <scope>NUCLEOTIDE SEQUENCE [LARGE SCALE GENOMIC DNA]</scope>
    <source>
        <strain evidence="5 6">CHN_HEN01</strain>
    </source>
</reference>
<feature type="compositionally biased region" description="Polar residues" evidence="3">
    <location>
        <begin position="81"/>
        <end position="95"/>
    </location>
</feature>
<evidence type="ECO:0000259" key="4">
    <source>
        <dbReference type="PROSITE" id="PS50102"/>
    </source>
</evidence>
<feature type="compositionally biased region" description="Polar residues" evidence="3">
    <location>
        <begin position="144"/>
        <end position="156"/>
    </location>
</feature>
<dbReference type="InterPro" id="IPR012677">
    <property type="entry name" value="Nucleotide-bd_a/b_plait_sf"/>
</dbReference>
<evidence type="ECO:0000256" key="3">
    <source>
        <dbReference type="SAM" id="MobiDB-lite"/>
    </source>
</evidence>
<dbReference type="VEuPathDB" id="ToxoDB:cyc_04048"/>
<comment type="caution">
    <text evidence="5">The sequence shown here is derived from an EMBL/GenBank/DDBJ whole genome shotgun (WGS) entry which is preliminary data.</text>
</comment>
<evidence type="ECO:0000313" key="6">
    <source>
        <dbReference type="Proteomes" id="UP000095192"/>
    </source>
</evidence>
<dbReference type="Gene3D" id="3.30.70.330">
    <property type="match status" value="2"/>
</dbReference>
<sequence length="536" mass="57746">MEKSELPLSSLSGFPSLGESSKAPLHPPVPGGAWGLRAAAAKMAEATEAHKPSESPKPLKEEERQNPVAGSGGEPAGSSATQRAASPRSPKTISTCAEAPAHDANDEGTDEENHESASGSHGDVSGEEDASGGAPEEPGGEWAQQGSPNWNKVDSPESSEASLRHFLAPLSREQLLDLLSWAALRDRAVYQHCADRVHASPSSRRLMVRNVHFNTSDERFTSFFETFGCVDDALIVRERDGHSRGYGFVTFAFPEGVNRCFVACPLTLDGRQLHIKLAADLFTSREQTKLFVRNLHDQTTAETLREIFSPFGTLEECVVVRDAEGRSKGYGFLNFSTPMEAFKAVQMSERIIDGRMVFIHFASSSAKGGSKAGAHAARSNIQPTHSGSKQNSMPSQRRTAAPGRAAGGFSLRVPPMHPGAACHNWEYAEGPHEPRQRHRKTGADHQRGSYISPHRVPIGRCMGGSAGDPLVYPDGAFGDLYGFSLPPFPFLTPSQAPDVKSPLSAAYAQFYSYPVGPYYPLAPDGQPPYGAHTVTK</sequence>
<dbReference type="Pfam" id="PF00076">
    <property type="entry name" value="RRM_1"/>
    <property type="match status" value="2"/>
</dbReference>
<feature type="domain" description="RRM" evidence="4">
    <location>
        <begin position="288"/>
        <end position="364"/>
    </location>
</feature>
<protein>
    <recommendedName>
        <fullName evidence="4">RRM domain-containing protein</fullName>
    </recommendedName>
</protein>
<dbReference type="EMBL" id="JROU02000596">
    <property type="protein sequence ID" value="OEH78855.1"/>
    <property type="molecule type" value="Genomic_DNA"/>
</dbReference>
<dbReference type="PANTHER" id="PTHR48024:SF56">
    <property type="entry name" value="HETEROGENEOUS NUCLEAR RIBONUCLEOPROTEIN A0"/>
    <property type="match status" value="1"/>
</dbReference>
<organism evidence="5 6">
    <name type="scientific">Cyclospora cayetanensis</name>
    <dbReference type="NCBI Taxonomy" id="88456"/>
    <lineage>
        <taxon>Eukaryota</taxon>
        <taxon>Sar</taxon>
        <taxon>Alveolata</taxon>
        <taxon>Apicomplexa</taxon>
        <taxon>Conoidasida</taxon>
        <taxon>Coccidia</taxon>
        <taxon>Eucoccidiorida</taxon>
        <taxon>Eimeriorina</taxon>
        <taxon>Eimeriidae</taxon>
        <taxon>Cyclospora</taxon>
    </lineage>
</organism>
<feature type="region of interest" description="Disordered" evidence="3">
    <location>
        <begin position="1"/>
        <end position="156"/>
    </location>
</feature>
<proteinExistence type="predicted"/>
<gene>
    <name evidence="5" type="ORF">cyc_04048</name>
</gene>
<dbReference type="InParanoid" id="A0A1D3D5X7"/>
<name>A0A1D3D5X7_9EIME</name>
<dbReference type="VEuPathDB" id="ToxoDB:LOC34620637"/>
<feature type="compositionally biased region" description="Basic and acidic residues" evidence="3">
    <location>
        <begin position="45"/>
        <end position="65"/>
    </location>
</feature>
<evidence type="ECO:0000256" key="2">
    <source>
        <dbReference type="PROSITE-ProRule" id="PRU00176"/>
    </source>
</evidence>
<dbReference type="Proteomes" id="UP000095192">
    <property type="component" value="Unassembled WGS sequence"/>
</dbReference>
<evidence type="ECO:0000313" key="5">
    <source>
        <dbReference type="EMBL" id="OEH78855.1"/>
    </source>
</evidence>
<feature type="domain" description="RRM" evidence="4">
    <location>
        <begin position="204"/>
        <end position="280"/>
    </location>
</feature>
<dbReference type="InterPro" id="IPR050886">
    <property type="entry name" value="RNA-binding_reg"/>
</dbReference>
<evidence type="ECO:0000256" key="1">
    <source>
        <dbReference type="ARBA" id="ARBA00022884"/>
    </source>
</evidence>
<keyword evidence="1 2" id="KW-0694">RNA-binding</keyword>
<dbReference type="GO" id="GO:0003723">
    <property type="term" value="F:RNA binding"/>
    <property type="evidence" value="ECO:0007669"/>
    <property type="project" value="UniProtKB-UniRule"/>
</dbReference>
<dbReference type="SMART" id="SM00360">
    <property type="entry name" value="RRM"/>
    <property type="match status" value="2"/>
</dbReference>